<reference evidence="1 2" key="1">
    <citation type="submission" date="2019-05" db="EMBL/GenBank/DDBJ databases">
        <title>Another draft genome of Portunus trituberculatus and its Hox gene families provides insights of decapod evolution.</title>
        <authorList>
            <person name="Jeong J.-H."/>
            <person name="Song I."/>
            <person name="Kim S."/>
            <person name="Choi T."/>
            <person name="Kim D."/>
            <person name="Ryu S."/>
            <person name="Kim W."/>
        </authorList>
    </citation>
    <scope>NUCLEOTIDE SEQUENCE [LARGE SCALE GENOMIC DNA]</scope>
    <source>
        <tissue evidence="1">Muscle</tissue>
    </source>
</reference>
<dbReference type="AlphaFoldDB" id="A0A5B7IP28"/>
<protein>
    <recommendedName>
        <fullName evidence="3">HTH psq-type domain-containing protein</fullName>
    </recommendedName>
</protein>
<proteinExistence type="predicted"/>
<accession>A0A5B7IP28</accession>
<gene>
    <name evidence="1" type="ORF">E2C01_078901</name>
</gene>
<evidence type="ECO:0000313" key="1">
    <source>
        <dbReference type="EMBL" id="MPC84173.1"/>
    </source>
</evidence>
<evidence type="ECO:0008006" key="3">
    <source>
        <dbReference type="Google" id="ProtNLM"/>
    </source>
</evidence>
<dbReference type="Proteomes" id="UP000324222">
    <property type="component" value="Unassembled WGS sequence"/>
</dbReference>
<name>A0A5B7IP28_PORTR</name>
<sequence>MSPSIAKKTKKSLTLEVKLDIIHRHKRGEKTNRLLATILTRSTVSTVFKSADSIKKAGESRGEAGLPTEHTVCSEVIKTDRL</sequence>
<organism evidence="1 2">
    <name type="scientific">Portunus trituberculatus</name>
    <name type="common">Swimming crab</name>
    <name type="synonym">Neptunus trituberculatus</name>
    <dbReference type="NCBI Taxonomy" id="210409"/>
    <lineage>
        <taxon>Eukaryota</taxon>
        <taxon>Metazoa</taxon>
        <taxon>Ecdysozoa</taxon>
        <taxon>Arthropoda</taxon>
        <taxon>Crustacea</taxon>
        <taxon>Multicrustacea</taxon>
        <taxon>Malacostraca</taxon>
        <taxon>Eumalacostraca</taxon>
        <taxon>Eucarida</taxon>
        <taxon>Decapoda</taxon>
        <taxon>Pleocyemata</taxon>
        <taxon>Brachyura</taxon>
        <taxon>Eubrachyura</taxon>
        <taxon>Portunoidea</taxon>
        <taxon>Portunidae</taxon>
        <taxon>Portuninae</taxon>
        <taxon>Portunus</taxon>
    </lineage>
</organism>
<comment type="caution">
    <text evidence="1">The sequence shown here is derived from an EMBL/GenBank/DDBJ whole genome shotgun (WGS) entry which is preliminary data.</text>
</comment>
<evidence type="ECO:0000313" key="2">
    <source>
        <dbReference type="Proteomes" id="UP000324222"/>
    </source>
</evidence>
<keyword evidence="2" id="KW-1185">Reference proteome</keyword>
<dbReference type="EMBL" id="VSRR010064641">
    <property type="protein sequence ID" value="MPC84173.1"/>
    <property type="molecule type" value="Genomic_DNA"/>
</dbReference>